<dbReference type="EnsemblMetazoa" id="NM_001193319">
    <property type="protein sequence ID" value="NP_001180248"/>
    <property type="gene ID" value="LOC100499205"/>
</dbReference>
<dbReference type="InterPro" id="IPR029510">
    <property type="entry name" value="Ald_DH_CS_GLU"/>
</dbReference>
<feature type="active site" evidence="6">
    <location>
        <position position="285"/>
    </location>
</feature>
<evidence type="ECO:0000256" key="6">
    <source>
        <dbReference type="PROSITE-ProRule" id="PRU10007"/>
    </source>
</evidence>
<dbReference type="CTD" id="501"/>
<dbReference type="Gene3D" id="3.40.309.10">
    <property type="entry name" value="Aldehyde Dehydrogenase, Chain A, domain 2"/>
    <property type="match status" value="1"/>
</dbReference>
<dbReference type="SUPFAM" id="SSF53720">
    <property type="entry name" value="ALDH-like"/>
    <property type="match status" value="1"/>
</dbReference>
<dbReference type="EC" id="1.2.1.3" evidence="5"/>
<dbReference type="CDD" id="cd07130">
    <property type="entry name" value="ALDH_F7_AASADH"/>
    <property type="match status" value="1"/>
</dbReference>
<dbReference type="PANTHER" id="PTHR43521">
    <property type="entry name" value="ALPHA-AMINOADIPIC SEMIALDEHYDE DEHYDROGENASE"/>
    <property type="match status" value="1"/>
</dbReference>
<comment type="similarity">
    <text evidence="1 7">Belongs to the aldehyde dehydrogenase family.</text>
</comment>
<dbReference type="FunFam" id="3.40.309.10:FF:000018">
    <property type="entry name" value="Alpha-aminoadipic semialdehyde dehydrogenase"/>
    <property type="match status" value="1"/>
</dbReference>
<evidence type="ECO:0000256" key="4">
    <source>
        <dbReference type="ARBA" id="ARBA00023027"/>
    </source>
</evidence>
<dbReference type="InParanoid" id="A0A7M6UE91"/>
<dbReference type="InterPro" id="IPR044638">
    <property type="entry name" value="ALDH7A1-like"/>
</dbReference>
<dbReference type="InterPro" id="IPR016163">
    <property type="entry name" value="Ald_DH_C"/>
</dbReference>
<keyword evidence="10" id="KW-1185">Reference proteome</keyword>
<evidence type="ECO:0000256" key="1">
    <source>
        <dbReference type="ARBA" id="ARBA00009986"/>
    </source>
</evidence>
<feature type="domain" description="Aldehyde dehydrogenase" evidence="8">
    <location>
        <begin position="53"/>
        <end position="512"/>
    </location>
</feature>
<evidence type="ECO:0000313" key="10">
    <source>
        <dbReference type="Proteomes" id="UP000002358"/>
    </source>
</evidence>
<dbReference type="GeneID" id="100499205"/>
<dbReference type="PANTHER" id="PTHR43521:SF1">
    <property type="entry name" value="ALPHA-AMINOADIPIC SEMIALDEHYDE DEHYDROGENASE"/>
    <property type="match status" value="1"/>
</dbReference>
<evidence type="ECO:0000313" key="9">
    <source>
        <dbReference type="EnsemblMetazoa" id="NP_001180248"/>
    </source>
</evidence>
<reference evidence="9" key="1">
    <citation type="submission" date="2021-01" db="UniProtKB">
        <authorList>
            <consortium name="EnsemblMetazoa"/>
        </authorList>
    </citation>
    <scope>IDENTIFICATION</scope>
</reference>
<dbReference type="PROSITE" id="PS00687">
    <property type="entry name" value="ALDEHYDE_DEHYDR_GLU"/>
    <property type="match status" value="1"/>
</dbReference>
<protein>
    <recommendedName>
        <fullName evidence="5">aldehyde dehydrogenase (NAD(+))</fullName>
        <ecNumber evidence="5">1.2.1.3</ecNumber>
    </recommendedName>
</protein>
<evidence type="ECO:0000256" key="3">
    <source>
        <dbReference type="ARBA" id="ARBA00023002"/>
    </source>
</evidence>
<sequence length="530" mass="57783">MFCVVKKHYKISEKFLMMCIKSRKISNHTFLKELEIYNTNPGLFDGKWGGSGDVIESISPASGCVIAHVQQPTLNEAYSAITKAYDAWPTWAALTPPERGEIVRQIGVELRKNKINLGKLISLEMGKIFSEGIGEVQEYIDICDYAVGLSRMIPGKLLPSERRDHTLLEKWNPLGAIGVITAFNFPVAVFGWNSAIAMICGNTSIWKCSPTTPLTAIAVTKIVSKVLQRNGIPASIATLLTGDADIGDILVTDKRIPLISFTGSTSSGKKVALKVQERFGRSLLELGGNNAIVVSDDADIDLAVKAAVFSCIGTAGQRCTTTRRLILHTKIKEDFVGKLKKAYSVILERIGNPLDEATLYSPLHSQTSVESYENTIMEAKRKGGIIEFGGNRINRQGFYVEPTIISNLNPEDSVVQNETFAPTVYLFEYDTLEQAIDLNNSVDQGLSSALFTENIGQLFKWIGVHGSDCGIVNVNIGTSGAEIGGAFGGEKTTGGGRESGSDAWKFYMRRSTITINYGKNMPLAQGIKFD</sequence>
<dbReference type="FunCoup" id="A0A7M6UE91">
    <property type="interactions" value="1164"/>
</dbReference>
<keyword evidence="4" id="KW-0520">NAD</keyword>
<proteinExistence type="inferred from homology"/>
<dbReference type="Proteomes" id="UP000002358">
    <property type="component" value="Unassembled WGS sequence"/>
</dbReference>
<evidence type="ECO:0000256" key="7">
    <source>
        <dbReference type="RuleBase" id="RU003345"/>
    </source>
</evidence>
<evidence type="ECO:0000259" key="8">
    <source>
        <dbReference type="Pfam" id="PF00171"/>
    </source>
</evidence>
<name>A0A7M6UE91_NASVI</name>
<evidence type="ECO:0000256" key="5">
    <source>
        <dbReference type="ARBA" id="ARBA00024226"/>
    </source>
</evidence>
<dbReference type="RefSeq" id="NP_001180248.1">
    <property type="nucleotide sequence ID" value="NM_001193319.1"/>
</dbReference>
<dbReference type="InterPro" id="IPR016162">
    <property type="entry name" value="Ald_DH_N"/>
</dbReference>
<dbReference type="Gene3D" id="3.40.605.10">
    <property type="entry name" value="Aldehyde Dehydrogenase, Chain A, domain 1"/>
    <property type="match status" value="1"/>
</dbReference>
<dbReference type="GO" id="GO:0004029">
    <property type="term" value="F:aldehyde dehydrogenase (NAD+) activity"/>
    <property type="evidence" value="ECO:0007669"/>
    <property type="project" value="UniProtKB-EC"/>
</dbReference>
<comment type="subunit">
    <text evidence="2">Homotetramer.</text>
</comment>
<evidence type="ECO:0000256" key="2">
    <source>
        <dbReference type="ARBA" id="ARBA00011881"/>
    </source>
</evidence>
<organism evidence="9 10">
    <name type="scientific">Nasonia vitripennis</name>
    <name type="common">Parasitic wasp</name>
    <dbReference type="NCBI Taxonomy" id="7425"/>
    <lineage>
        <taxon>Eukaryota</taxon>
        <taxon>Metazoa</taxon>
        <taxon>Ecdysozoa</taxon>
        <taxon>Arthropoda</taxon>
        <taxon>Hexapoda</taxon>
        <taxon>Insecta</taxon>
        <taxon>Pterygota</taxon>
        <taxon>Neoptera</taxon>
        <taxon>Endopterygota</taxon>
        <taxon>Hymenoptera</taxon>
        <taxon>Apocrita</taxon>
        <taxon>Proctotrupomorpha</taxon>
        <taxon>Chalcidoidea</taxon>
        <taxon>Pteromalidae</taxon>
        <taxon>Pteromalinae</taxon>
        <taxon>Nasonia</taxon>
    </lineage>
</organism>
<dbReference type="InterPro" id="IPR016161">
    <property type="entry name" value="Ald_DH/histidinol_DH"/>
</dbReference>
<keyword evidence="3 7" id="KW-0560">Oxidoreductase</keyword>
<dbReference type="KEGG" id="nvi:100499205"/>
<accession>A0A7M6UE91</accession>
<dbReference type="OrthoDB" id="310895at2759"/>
<dbReference type="AlphaFoldDB" id="A0A7M6UE91"/>
<dbReference type="Pfam" id="PF00171">
    <property type="entry name" value="Aldedh"/>
    <property type="match status" value="1"/>
</dbReference>
<dbReference type="InterPro" id="IPR015590">
    <property type="entry name" value="Aldehyde_DH_dom"/>
</dbReference>